<feature type="signal peptide" evidence="1">
    <location>
        <begin position="1"/>
        <end position="19"/>
    </location>
</feature>
<dbReference type="PANTHER" id="PTHR11851">
    <property type="entry name" value="METALLOPROTEASE"/>
    <property type="match status" value="1"/>
</dbReference>
<dbReference type="Gene3D" id="3.30.830.10">
    <property type="entry name" value="Metalloenzyme, LuxS/M16 peptidase-like"/>
    <property type="match status" value="2"/>
</dbReference>
<evidence type="ECO:0000259" key="3">
    <source>
        <dbReference type="Pfam" id="PF05193"/>
    </source>
</evidence>
<feature type="domain" description="Peptidase M16 N-terminal" evidence="2">
    <location>
        <begin position="51"/>
        <end position="177"/>
    </location>
</feature>
<dbReference type="EMBL" id="CP011071">
    <property type="protein sequence ID" value="AKA34769.1"/>
    <property type="molecule type" value="Genomic_DNA"/>
</dbReference>
<evidence type="ECO:0000313" key="5">
    <source>
        <dbReference type="Proteomes" id="UP000032726"/>
    </source>
</evidence>
<evidence type="ECO:0000259" key="2">
    <source>
        <dbReference type="Pfam" id="PF00675"/>
    </source>
</evidence>
<protein>
    <submittedName>
        <fullName evidence="4">Processing protease</fullName>
    </submittedName>
</protein>
<evidence type="ECO:0000256" key="1">
    <source>
        <dbReference type="SAM" id="SignalP"/>
    </source>
</evidence>
<gene>
    <name evidence="4" type="ORF">VC82_1126</name>
</gene>
<proteinExistence type="predicted"/>
<dbReference type="InterPro" id="IPR011765">
    <property type="entry name" value="Pept_M16_N"/>
</dbReference>
<organism evidence="4 5">
    <name type="scientific">Flagellimonas lutaonensis</name>
    <dbReference type="NCBI Taxonomy" id="516051"/>
    <lineage>
        <taxon>Bacteria</taxon>
        <taxon>Pseudomonadati</taxon>
        <taxon>Bacteroidota</taxon>
        <taxon>Flavobacteriia</taxon>
        <taxon>Flavobacteriales</taxon>
        <taxon>Flavobacteriaceae</taxon>
        <taxon>Flagellimonas</taxon>
    </lineage>
</organism>
<dbReference type="InterPro" id="IPR050361">
    <property type="entry name" value="MPP/UQCRC_Complex"/>
</dbReference>
<dbReference type="RefSeq" id="WP_045801490.1">
    <property type="nucleotide sequence ID" value="NZ_CP011071.1"/>
</dbReference>
<dbReference type="GO" id="GO:0008233">
    <property type="term" value="F:peptidase activity"/>
    <property type="evidence" value="ECO:0007669"/>
    <property type="project" value="UniProtKB-KW"/>
</dbReference>
<accession>A0A0D5YS75</accession>
<dbReference type="GO" id="GO:0046872">
    <property type="term" value="F:metal ion binding"/>
    <property type="evidence" value="ECO:0007669"/>
    <property type="project" value="InterPro"/>
</dbReference>
<dbReference type="InterPro" id="IPR011249">
    <property type="entry name" value="Metalloenz_LuxS/M16"/>
</dbReference>
<keyword evidence="4" id="KW-0645">Protease</keyword>
<name>A0A0D5YS75_9FLAO</name>
<dbReference type="InterPro" id="IPR007863">
    <property type="entry name" value="Peptidase_M16_C"/>
</dbReference>
<dbReference type="SUPFAM" id="SSF63411">
    <property type="entry name" value="LuxS/MPP-like metallohydrolase"/>
    <property type="match status" value="2"/>
</dbReference>
<dbReference type="HOGENOM" id="CLU_009902_6_1_10"/>
<dbReference type="Proteomes" id="UP000032726">
    <property type="component" value="Chromosome"/>
</dbReference>
<dbReference type="KEGG" id="mlt:VC82_1126"/>
<dbReference type="GO" id="GO:0006508">
    <property type="term" value="P:proteolysis"/>
    <property type="evidence" value="ECO:0007669"/>
    <property type="project" value="UniProtKB-KW"/>
</dbReference>
<feature type="domain" description="Peptidase M16 C-terminal" evidence="3">
    <location>
        <begin position="199"/>
        <end position="376"/>
    </location>
</feature>
<dbReference type="PATRIC" id="fig|516051.4.peg.1164"/>
<feature type="chain" id="PRO_5002300413" evidence="1">
    <location>
        <begin position="20"/>
        <end position="692"/>
    </location>
</feature>
<dbReference type="Pfam" id="PF05193">
    <property type="entry name" value="Peptidase_M16_C"/>
    <property type="match status" value="1"/>
</dbReference>
<sequence>MKKFFLLAVLSLVMGVSHAQVDRSQQPKPGPAPKINLQEPKTFDLNNGLKVMVVENHKLPRVSIQLTIDNPPILEGDKAGVSSLTASLLGNGSKNISKDDFNEEVDFLGASISFGPQSAFASSLSKYFPRILELLADAAINPNFTQEEFEKEKEKLLTSLKAQENDVSAVADRVQNALSYGKNHPKGEFTTEETVNNVALADVQQFYRNYFVPANAYLVVIGDVKFDEVKKLVTENFTPWTKAVPPTIDYSEPTEAQYTQINFVDMPNAVQSEISVQNLVDLKMKDDDYLAALLANRILGGGAQARLFLNLREDKGYTYGSYSGIGNDKYGPSTFRAQASVRNAVTDSAVVEILKEVDKIIKEPVSEKELADAKAKYTGNFVMALERPQTIANYALNIEIEDLPKDFYKTYLERLNAVSVEEVQKAAAKHFSSSNARAVVVGKGSEVIENLEKVEFNGKKLPVLYYDKYANKTEKPDYNSAILDGITASDVINKYFEAIGGAEKINSIESLKLVYEGEVMGSKIKVEEKRTADKFAQTTYMNESPMMGVVAKGDELVMKQGPNKIPLPEEMKKDMMNVMGIFAEQAILANGSAKLAGIEKVDGKDAYKIDVSGNVINASFFYDVETGLKVKESTVINMNGQTQNQSSLLKEYQEIDGIKFPSVKTQSMGPQEIEVKLLEAVVNKDVSEADFE</sequence>
<dbReference type="OrthoDB" id="9811314at2"/>
<keyword evidence="1" id="KW-0732">Signal</keyword>
<keyword evidence="5" id="KW-1185">Reference proteome</keyword>
<keyword evidence="4" id="KW-0378">Hydrolase</keyword>
<evidence type="ECO:0000313" key="4">
    <source>
        <dbReference type="EMBL" id="AKA34769.1"/>
    </source>
</evidence>
<reference evidence="4 5" key="1">
    <citation type="submission" date="2015-03" db="EMBL/GenBank/DDBJ databases">
        <title>Complete genome sequence of Muricauda lutaonensis CC-HSB-11T, isolated from a coastal hot spring.</title>
        <authorList>
            <person name="Kim K.M."/>
        </authorList>
    </citation>
    <scope>NUCLEOTIDE SEQUENCE [LARGE SCALE GENOMIC DNA]</scope>
    <source>
        <strain evidence="4 5">CC-HSB-11</strain>
    </source>
</reference>
<dbReference type="Pfam" id="PF00675">
    <property type="entry name" value="Peptidase_M16"/>
    <property type="match status" value="1"/>
</dbReference>
<dbReference type="AlphaFoldDB" id="A0A0D5YS75"/>
<dbReference type="STRING" id="516051.VC82_1126"/>